<sequence length="298" mass="32684">MAAHEQVQDFLKFFASKRDITVAEVGSLFEETRDTRVLEDMYSRDEVEELLDSLLGAVQDTARRDLEKASQMAALVLEQVIAQAKRAGVDVDVDMSKTEDESLLADVGKARDDSFGKEAEEERRATTTKLESLKDEHTRLASESEKMSEQVAQLQERNKTVMAQCTKALREKSEATERVRELEEELASLRSRAVGAESKAAESVAASTATAGEVEGLRNTVAALRDELTEARALAAAAMEEAAGANARVSETKQFQQLRSMLTKKNTQLTDLRKRLAVYEPDTTPLVEEGAGGGAGRK</sequence>
<comment type="function">
    <text evidence="6">Regulates ciliary localization of the BBSome complex. Together with the BBSome complex, controls SMO ciliary trafficking and contributes to the sonic hedgehog (SHH) pathway regulation. May play a role in neurite outgrowth. May have tumor suppressor function.</text>
</comment>
<accession>A0A7S1G303</accession>
<dbReference type="Pfam" id="PF15294">
    <property type="entry name" value="Leu_zip"/>
    <property type="match status" value="1"/>
</dbReference>
<evidence type="ECO:0000256" key="5">
    <source>
        <dbReference type="ARBA" id="ARBA00023054"/>
    </source>
</evidence>
<dbReference type="PANTHER" id="PTHR21635:SF0">
    <property type="entry name" value="LEUCINE ZIPPER TRANSCRIPTION FACTOR-LIKE PROTEIN 1"/>
    <property type="match status" value="1"/>
</dbReference>
<evidence type="ECO:0000256" key="6">
    <source>
        <dbReference type="ARBA" id="ARBA00024898"/>
    </source>
</evidence>
<evidence type="ECO:0000256" key="8">
    <source>
        <dbReference type="SAM" id="MobiDB-lite"/>
    </source>
</evidence>
<evidence type="ECO:0000313" key="9">
    <source>
        <dbReference type="EMBL" id="CAD8907791.1"/>
    </source>
</evidence>
<dbReference type="GO" id="GO:0005737">
    <property type="term" value="C:cytoplasm"/>
    <property type="evidence" value="ECO:0007669"/>
    <property type="project" value="UniProtKB-SubCell"/>
</dbReference>
<evidence type="ECO:0000256" key="7">
    <source>
        <dbReference type="ARBA" id="ARBA00026004"/>
    </source>
</evidence>
<comment type="subunit">
    <text evidence="7">Self-associates. Interacts with BBS9; the interaction mediates the association of LZTL1 with the BBsome complex and regulates BBSome ciliary trafficking.</text>
</comment>
<dbReference type="InterPro" id="IPR026157">
    <property type="entry name" value="LZTFL1"/>
</dbReference>
<evidence type="ECO:0000256" key="4">
    <source>
        <dbReference type="ARBA" id="ARBA00022490"/>
    </source>
</evidence>
<keyword evidence="5" id="KW-0175">Coiled coil</keyword>
<evidence type="ECO:0000256" key="3">
    <source>
        <dbReference type="ARBA" id="ARBA00018920"/>
    </source>
</evidence>
<reference evidence="9" key="1">
    <citation type="submission" date="2021-01" db="EMBL/GenBank/DDBJ databases">
        <authorList>
            <person name="Corre E."/>
            <person name="Pelletier E."/>
            <person name="Niang G."/>
            <person name="Scheremetjew M."/>
            <person name="Finn R."/>
            <person name="Kale V."/>
            <person name="Holt S."/>
            <person name="Cochrane G."/>
            <person name="Meng A."/>
            <person name="Brown T."/>
            <person name="Cohen L."/>
        </authorList>
    </citation>
    <scope>NUCLEOTIDE SEQUENCE</scope>
    <source>
        <strain evidence="9">Ms1</strain>
    </source>
</reference>
<evidence type="ECO:0000256" key="2">
    <source>
        <dbReference type="ARBA" id="ARBA00008868"/>
    </source>
</evidence>
<comment type="similarity">
    <text evidence="2">Belongs to the LZTFL1 family.</text>
</comment>
<evidence type="ECO:0000256" key="1">
    <source>
        <dbReference type="ARBA" id="ARBA00004496"/>
    </source>
</evidence>
<protein>
    <recommendedName>
        <fullName evidence="3">Leucine zipper transcription factor-like protein 1</fullName>
    </recommendedName>
</protein>
<comment type="subcellular location">
    <subcellularLocation>
        <location evidence="1">Cytoplasm</location>
    </subcellularLocation>
</comment>
<dbReference type="AlphaFoldDB" id="A0A7S1G303"/>
<organism evidence="9">
    <name type="scientific">Bicosoecida sp. CB-2014</name>
    <dbReference type="NCBI Taxonomy" id="1486930"/>
    <lineage>
        <taxon>Eukaryota</taxon>
        <taxon>Sar</taxon>
        <taxon>Stramenopiles</taxon>
        <taxon>Bigyra</taxon>
        <taxon>Opalozoa</taxon>
        <taxon>Bicosoecida</taxon>
    </lineage>
</organism>
<keyword evidence="4" id="KW-0963">Cytoplasm</keyword>
<gene>
    <name evidence="9" type="ORF">BSP0115_LOCUS987</name>
</gene>
<dbReference type="GO" id="GO:1903565">
    <property type="term" value="P:negative regulation of protein localization to cilium"/>
    <property type="evidence" value="ECO:0007669"/>
    <property type="project" value="TreeGrafter"/>
</dbReference>
<name>A0A7S1G303_9STRA</name>
<feature type="region of interest" description="Disordered" evidence="8">
    <location>
        <begin position="114"/>
        <end position="133"/>
    </location>
</feature>
<dbReference type="PANTHER" id="PTHR21635">
    <property type="entry name" value="LEUCINE ZIPPER TRANSCRIPTION FACTOR LIKE"/>
    <property type="match status" value="1"/>
</dbReference>
<proteinExistence type="inferred from homology"/>
<dbReference type="EMBL" id="HBFS01001461">
    <property type="protein sequence ID" value="CAD8907791.1"/>
    <property type="molecule type" value="Transcribed_RNA"/>
</dbReference>